<dbReference type="GO" id="GO:0022857">
    <property type="term" value="F:transmembrane transporter activity"/>
    <property type="evidence" value="ECO:0007669"/>
    <property type="project" value="InterPro"/>
</dbReference>
<keyword evidence="2" id="KW-0813">Transport</keyword>
<dbReference type="EnsemblMetazoa" id="AGAP007253-RB">
    <property type="protein sequence ID" value="AGAP007253-PB"/>
    <property type="gene ID" value="AGAP007253"/>
</dbReference>
<feature type="transmembrane region" description="Helical" evidence="7">
    <location>
        <begin position="417"/>
        <end position="439"/>
    </location>
</feature>
<comment type="subcellular location">
    <subcellularLocation>
        <location evidence="1">Membrane</location>
        <topology evidence="1">Multi-pass membrane protein</topology>
    </subcellularLocation>
</comment>
<sequence length="811" mass="85998">MEEHSAKFLGAAAAAVAGDASTKLSHEASAAAVAVPASQQLRPGTGNASDAEVCDRSNVVTMDELGAILPPAGGEPVEDSCTDTDDQNSNYLSISNSRSSSCFDLPGECSPMMGPARLKPVSPEEESLRMTLVNERYIQSGQMGVVLTPGELLGEGSKESGPKPRLDDEEEEDDDDEDEDSSMLTHSAATTATVSSNKSRILVVGGTDQQPGCSNGSSRVPEAGVCCNIVDNPVSETAGGNSTVVDIGSTGNAQDGNVRAAAVAPSGATANGAVGNPHSRVTTTPSNLSNCSGLPTVTVVQLKQSKNLIYFLRLIFNHCKSSGIGEPSVYHALVVIFLEFFAWGLLTMPVINVLNQTFPDHTFLMNGLVMGIKGILSFLSAPLIGALSDVWGRKFFLLITVFFTCAPIPLMSINSWWFFAMISISGVFAVTFSVVFAYVADVTTVEDRSRAYGLVSATFAASLVISPALGAYLNDKYSEPLIVALATAIAVLDVFFILVAVPESLPEKVRPSSWGAPISWEQADPFAALRKVGLDQTILMQCVTVLLSYLPEAGQYSCIFVYLKLKMHFSSIDVSIFIAVVGILSILTQVILGDLMKALGAKRTIIIGLLFEMLQLLWYGFGSQTWMMWAAGILASLASITYPAISAFVSIHSNPDQQGVVQGMVTGMRGLCNGLGPAMFGVIFYVFHVDLNDEHNVASHSLNGAAIGAVAGGGVFDGSDAKFVRNETLLGGSVHHHIEDEYSQLMPGPPFVFGALMVICAIAVAAFIPETPSDTMRRPSGLSLDVDYEYERGRKVAGPLSPLMHQDSAQL</sequence>
<evidence type="ECO:0000259" key="8">
    <source>
        <dbReference type="PROSITE" id="PS50850"/>
    </source>
</evidence>
<accession>A0A1S4GVE3</accession>
<dbReference type="GO" id="GO:0016020">
    <property type="term" value="C:membrane"/>
    <property type="evidence" value="ECO:0007669"/>
    <property type="project" value="UniProtKB-SubCell"/>
</dbReference>
<dbReference type="PANTHER" id="PTHR23504:SF1">
    <property type="entry name" value="GH21943P-RELATED"/>
    <property type="match status" value="1"/>
</dbReference>
<feature type="transmembrane region" description="Helical" evidence="7">
    <location>
        <begin position="363"/>
        <end position="384"/>
    </location>
</feature>
<dbReference type="VEuPathDB" id="VectorBase:AGAMI1_001098"/>
<evidence type="ECO:0000256" key="5">
    <source>
        <dbReference type="ARBA" id="ARBA00023136"/>
    </source>
</evidence>
<dbReference type="AlphaFoldDB" id="A0A1S4GVE3"/>
<feature type="transmembrane region" description="Helical" evidence="7">
    <location>
        <begin position="390"/>
        <end position="410"/>
    </location>
</feature>
<dbReference type="Pfam" id="PF07690">
    <property type="entry name" value="MFS_1"/>
    <property type="match status" value="1"/>
</dbReference>
<proteinExistence type="predicted"/>
<feature type="transmembrane region" description="Helical" evidence="7">
    <location>
        <begin position="751"/>
        <end position="768"/>
    </location>
</feature>
<organism evidence="9 10">
    <name type="scientific">Anopheles gambiae</name>
    <name type="common">African malaria mosquito</name>
    <dbReference type="NCBI Taxonomy" id="7165"/>
    <lineage>
        <taxon>Eukaryota</taxon>
        <taxon>Metazoa</taxon>
        <taxon>Ecdysozoa</taxon>
        <taxon>Arthropoda</taxon>
        <taxon>Hexapoda</taxon>
        <taxon>Insecta</taxon>
        <taxon>Pterygota</taxon>
        <taxon>Neoptera</taxon>
        <taxon>Endopterygota</taxon>
        <taxon>Diptera</taxon>
        <taxon>Nematocera</taxon>
        <taxon>Culicoidea</taxon>
        <taxon>Culicidae</taxon>
        <taxon>Anophelinae</taxon>
        <taxon>Anopheles</taxon>
    </lineage>
</organism>
<dbReference type="InterPro" id="IPR011701">
    <property type="entry name" value="MFS"/>
</dbReference>
<name>A0A1S4GVE3_ANOGA</name>
<protein>
    <submittedName>
        <fullName evidence="9">Major facilitator superfamily (MFS) profile domain-containing protein</fullName>
    </submittedName>
</protein>
<evidence type="ECO:0000256" key="7">
    <source>
        <dbReference type="SAM" id="Phobius"/>
    </source>
</evidence>
<reference evidence="9 10" key="1">
    <citation type="journal article" date="2002" name="Science">
        <title>The genome sequence of the malaria mosquito Anopheles gambiae.</title>
        <authorList>
            <person name="Holt R.A."/>
            <person name="Subramanian G.M."/>
            <person name="Halpern A."/>
            <person name="Sutton G.G."/>
            <person name="Charlab R."/>
            <person name="Nusskern D.R."/>
            <person name="Wincker P."/>
            <person name="Clark A.G."/>
            <person name="Ribeiro J.M."/>
            <person name="Wides R."/>
            <person name="Salzberg S.L."/>
            <person name="Loftus B."/>
            <person name="Yandell M."/>
            <person name="Majoros W.H."/>
            <person name="Rusch D.B."/>
            <person name="Lai Z."/>
            <person name="Kraft C.L."/>
            <person name="Abril J.F."/>
            <person name="Anthouard V."/>
            <person name="Arensburger P."/>
            <person name="Atkinson P.W."/>
            <person name="Baden H."/>
            <person name="de Berardinis V."/>
            <person name="Baldwin D."/>
            <person name="Benes V."/>
            <person name="Biedler J."/>
            <person name="Blass C."/>
            <person name="Bolanos R."/>
            <person name="Boscus D."/>
            <person name="Barnstead M."/>
            <person name="Cai S."/>
            <person name="Center A."/>
            <person name="Chaturverdi K."/>
            <person name="Christophides G.K."/>
            <person name="Chrystal M.A."/>
            <person name="Clamp M."/>
            <person name="Cravchik A."/>
            <person name="Curwen V."/>
            <person name="Dana A."/>
            <person name="Delcher A."/>
            <person name="Dew I."/>
            <person name="Evans C.A."/>
            <person name="Flanigan M."/>
            <person name="Grundschober-Freimoser A."/>
            <person name="Friedli L."/>
            <person name="Gu Z."/>
            <person name="Guan P."/>
            <person name="Guigo R."/>
            <person name="Hillenmeyer M.E."/>
            <person name="Hladun S.L."/>
            <person name="Hogan J.R."/>
            <person name="Hong Y.S."/>
            <person name="Hoover J."/>
            <person name="Jaillon O."/>
            <person name="Ke Z."/>
            <person name="Kodira C."/>
            <person name="Kokoza E."/>
            <person name="Koutsos A."/>
            <person name="Letunic I."/>
            <person name="Levitsky A."/>
            <person name="Liang Y."/>
            <person name="Lin J.J."/>
            <person name="Lobo N.F."/>
            <person name="Lopez J.R."/>
            <person name="Malek J.A."/>
            <person name="McIntosh T.C."/>
            <person name="Meister S."/>
            <person name="Miller J."/>
            <person name="Mobarry C."/>
            <person name="Mongin E."/>
            <person name="Murphy S.D."/>
            <person name="O'Brochta D.A."/>
            <person name="Pfannkoch C."/>
            <person name="Qi R."/>
            <person name="Regier M.A."/>
            <person name="Remington K."/>
            <person name="Shao H."/>
            <person name="Sharakhova M.V."/>
            <person name="Sitter C.D."/>
            <person name="Shetty J."/>
            <person name="Smith T.J."/>
            <person name="Strong R."/>
            <person name="Sun J."/>
            <person name="Thomasova D."/>
            <person name="Ton L.Q."/>
            <person name="Topalis P."/>
            <person name="Tu Z."/>
            <person name="Unger M.F."/>
            <person name="Walenz B."/>
            <person name="Wang A."/>
            <person name="Wang J."/>
            <person name="Wang M."/>
            <person name="Wang X."/>
            <person name="Woodford K.J."/>
            <person name="Wortman J.R."/>
            <person name="Wu M."/>
            <person name="Yao A."/>
            <person name="Zdobnov E.M."/>
            <person name="Zhang H."/>
            <person name="Zhao Q."/>
            <person name="Zhao S."/>
            <person name="Zhu S.C."/>
            <person name="Zhimulev I."/>
            <person name="Coluzzi M."/>
            <person name="della Torre A."/>
            <person name="Roth C.W."/>
            <person name="Louis C."/>
            <person name="Kalush F."/>
            <person name="Mural R.J."/>
            <person name="Myers E.W."/>
            <person name="Adams M.D."/>
            <person name="Smith H.O."/>
            <person name="Broder S."/>
            <person name="Gardner M.J."/>
            <person name="Fraser C.M."/>
            <person name="Birney E."/>
            <person name="Bork P."/>
            <person name="Brey P.T."/>
            <person name="Venter J.C."/>
            <person name="Weissenbach J."/>
            <person name="Kafatos F.C."/>
            <person name="Collins F.H."/>
            <person name="Hoffman S.L."/>
        </authorList>
    </citation>
    <scope>NUCLEOTIDE SEQUENCE [LARGE SCALE GENOMIC DNA]</scope>
    <source>
        <strain evidence="9 10">PEST</strain>
    </source>
</reference>
<dbReference type="Gene3D" id="1.20.1250.20">
    <property type="entry name" value="MFS general substrate transporter like domains"/>
    <property type="match status" value="1"/>
</dbReference>
<dbReference type="CDD" id="cd17387">
    <property type="entry name" value="MFS_MFSD14"/>
    <property type="match status" value="1"/>
</dbReference>
<feature type="compositionally biased region" description="Acidic residues" evidence="6">
    <location>
        <begin position="167"/>
        <end position="181"/>
    </location>
</feature>
<evidence type="ECO:0000256" key="2">
    <source>
        <dbReference type="ARBA" id="ARBA00022448"/>
    </source>
</evidence>
<dbReference type="PROSITE" id="PS50850">
    <property type="entry name" value="MFS"/>
    <property type="match status" value="1"/>
</dbReference>
<evidence type="ECO:0000256" key="1">
    <source>
        <dbReference type="ARBA" id="ARBA00004141"/>
    </source>
</evidence>
<keyword evidence="3 7" id="KW-0812">Transmembrane</keyword>
<reference evidence="9" key="3">
    <citation type="submission" date="2020-05" db="UniProtKB">
        <authorList>
            <consortium name="EnsemblMetazoa"/>
        </authorList>
    </citation>
    <scope>IDENTIFICATION</scope>
    <source>
        <strain evidence="9">PEST</strain>
    </source>
</reference>
<dbReference type="SUPFAM" id="SSF103473">
    <property type="entry name" value="MFS general substrate transporter"/>
    <property type="match status" value="1"/>
</dbReference>
<feature type="region of interest" description="Disordered" evidence="6">
    <location>
        <begin position="70"/>
        <end position="98"/>
    </location>
</feature>
<reference evidence="9 10" key="2">
    <citation type="journal article" date="2004" name="Trends Parasitol.">
        <title>The Anopheles gambiae genome: an update.</title>
        <authorList>
            <person name="Mongin E."/>
            <person name="Louis C."/>
            <person name="Holt R.A."/>
            <person name="Birney E."/>
            <person name="Collins F.H."/>
        </authorList>
    </citation>
    <scope>NUCLEOTIDE SEQUENCE [LARGE SCALE GENOMIC DNA]</scope>
    <source>
        <strain evidence="9 10">PEST</strain>
    </source>
</reference>
<feature type="compositionally biased region" description="Low complexity" evidence="6">
    <location>
        <begin position="88"/>
        <end position="98"/>
    </location>
</feature>
<evidence type="ECO:0000256" key="4">
    <source>
        <dbReference type="ARBA" id="ARBA00022989"/>
    </source>
</evidence>
<feature type="region of interest" description="Disordered" evidence="6">
    <location>
        <begin position="150"/>
        <end position="195"/>
    </location>
</feature>
<keyword evidence="10" id="KW-1185">Reference proteome</keyword>
<keyword evidence="4 7" id="KW-1133">Transmembrane helix</keyword>
<evidence type="ECO:0000256" key="3">
    <source>
        <dbReference type="ARBA" id="ARBA00022692"/>
    </source>
</evidence>
<feature type="transmembrane region" description="Helical" evidence="7">
    <location>
        <begin position="329"/>
        <end position="351"/>
    </location>
</feature>
<feature type="compositionally biased region" description="Acidic residues" evidence="6">
    <location>
        <begin position="76"/>
        <end position="86"/>
    </location>
</feature>
<dbReference type="InterPro" id="IPR005829">
    <property type="entry name" value="Sugar_transporter_CS"/>
</dbReference>
<feature type="transmembrane region" description="Helical" evidence="7">
    <location>
        <begin position="627"/>
        <end position="649"/>
    </location>
</feature>
<feature type="transmembrane region" description="Helical" evidence="7">
    <location>
        <begin position="574"/>
        <end position="592"/>
    </location>
</feature>
<feature type="compositionally biased region" description="Polar residues" evidence="6">
    <location>
        <begin position="39"/>
        <end position="48"/>
    </location>
</feature>
<feature type="compositionally biased region" description="Low complexity" evidence="6">
    <location>
        <begin position="28"/>
        <end position="38"/>
    </location>
</feature>
<dbReference type="HOGENOM" id="CLU_001265_10_5_1"/>
<evidence type="ECO:0000313" key="10">
    <source>
        <dbReference type="Proteomes" id="UP000007062"/>
    </source>
</evidence>
<feature type="compositionally biased region" description="Basic and acidic residues" evidence="6">
    <location>
        <begin position="156"/>
        <end position="166"/>
    </location>
</feature>
<dbReference type="PRINTS" id="PR01035">
    <property type="entry name" value="TCRTETA"/>
</dbReference>
<evidence type="ECO:0000313" key="9">
    <source>
        <dbReference type="EnsemblMetazoa" id="AGAP007253-PB"/>
    </source>
</evidence>
<dbReference type="EMBL" id="AAAB01008807">
    <property type="status" value="NOT_ANNOTATED_CDS"/>
    <property type="molecule type" value="Genomic_DNA"/>
</dbReference>
<dbReference type="InterPro" id="IPR020846">
    <property type="entry name" value="MFS_dom"/>
</dbReference>
<keyword evidence="5 7" id="KW-0472">Membrane</keyword>
<feature type="transmembrane region" description="Helical" evidence="7">
    <location>
        <begin position="480"/>
        <end position="501"/>
    </location>
</feature>
<dbReference type="InterPro" id="IPR036259">
    <property type="entry name" value="MFS_trans_sf"/>
</dbReference>
<dbReference type="InterPro" id="IPR001958">
    <property type="entry name" value="Tet-R_TetA/multi-R_MdtG-like"/>
</dbReference>
<feature type="transmembrane region" description="Helical" evidence="7">
    <location>
        <begin position="451"/>
        <end position="473"/>
    </location>
</feature>
<dbReference type="PROSITE" id="PS00216">
    <property type="entry name" value="SUGAR_TRANSPORT_1"/>
    <property type="match status" value="1"/>
</dbReference>
<feature type="domain" description="Major facilitator superfamily (MFS) profile" evidence="8">
    <location>
        <begin position="328"/>
        <end position="772"/>
    </location>
</feature>
<feature type="transmembrane region" description="Helical" evidence="7">
    <location>
        <begin position="604"/>
        <end position="621"/>
    </location>
</feature>
<evidence type="ECO:0000256" key="6">
    <source>
        <dbReference type="SAM" id="MobiDB-lite"/>
    </source>
</evidence>
<dbReference type="Proteomes" id="UP000007062">
    <property type="component" value="Chromosome 2L"/>
</dbReference>
<feature type="region of interest" description="Disordered" evidence="6">
    <location>
        <begin position="25"/>
        <end position="53"/>
    </location>
</feature>
<dbReference type="PANTHER" id="PTHR23504">
    <property type="entry name" value="MAJOR FACILITATOR SUPERFAMILY DOMAIN-CONTAINING PROTEIN 10"/>
    <property type="match status" value="1"/>
</dbReference>
<feature type="transmembrane region" description="Helical" evidence="7">
    <location>
        <begin position="670"/>
        <end position="687"/>
    </location>
</feature>